<dbReference type="RefSeq" id="WP_101049647.1">
    <property type="nucleotide sequence ID" value="NZ_DYVT01000032.1"/>
</dbReference>
<gene>
    <name evidence="1" type="ORF">K8V85_02785</name>
</gene>
<dbReference type="Proteomes" id="UP000706163">
    <property type="component" value="Unassembled WGS sequence"/>
</dbReference>
<dbReference type="AlphaFoldDB" id="A0A921GX14"/>
<proteinExistence type="predicted"/>
<reference evidence="1" key="2">
    <citation type="submission" date="2021-09" db="EMBL/GenBank/DDBJ databases">
        <authorList>
            <person name="Gilroy R."/>
        </authorList>
    </citation>
    <scope>NUCLEOTIDE SEQUENCE</scope>
    <source>
        <strain evidence="1">CHK149-3286</strain>
    </source>
</reference>
<reference evidence="1" key="1">
    <citation type="journal article" date="2021" name="PeerJ">
        <title>Extensive microbial diversity within the chicken gut microbiome revealed by metagenomics and culture.</title>
        <authorList>
            <person name="Gilroy R."/>
            <person name="Ravi A."/>
            <person name="Getino M."/>
            <person name="Pursley I."/>
            <person name="Horton D.L."/>
            <person name="Alikhan N.F."/>
            <person name="Baker D."/>
            <person name="Gharbi K."/>
            <person name="Hall N."/>
            <person name="Watson M."/>
            <person name="Adriaenssens E.M."/>
            <person name="Foster-Nyarko E."/>
            <person name="Jarju S."/>
            <person name="Secka A."/>
            <person name="Antonio M."/>
            <person name="Oren A."/>
            <person name="Chaudhuri R.R."/>
            <person name="La Ragione R."/>
            <person name="Hildebrand F."/>
            <person name="Pallen M.J."/>
        </authorList>
    </citation>
    <scope>NUCLEOTIDE SEQUENCE</scope>
    <source>
        <strain evidence="1">CHK149-3286</strain>
    </source>
</reference>
<dbReference type="EMBL" id="DYVT01000032">
    <property type="protein sequence ID" value="HJF67214.1"/>
    <property type="molecule type" value="Genomic_DNA"/>
</dbReference>
<name>A0A921GX14_9STAP</name>
<evidence type="ECO:0000313" key="2">
    <source>
        <dbReference type="Proteomes" id="UP000706163"/>
    </source>
</evidence>
<sequence>MTREVQIRSWINQTTGEIEFIQTHVEGVVGLEEKIEEEIHKNETDAIILRSPEGQKFMLTVDNGGELGTVKVEEG</sequence>
<accession>A0A921GX14</accession>
<evidence type="ECO:0000313" key="1">
    <source>
        <dbReference type="EMBL" id="HJF67214.1"/>
    </source>
</evidence>
<comment type="caution">
    <text evidence="1">The sequence shown here is derived from an EMBL/GenBank/DDBJ whole genome shotgun (WGS) entry which is preliminary data.</text>
</comment>
<organism evidence="1 2">
    <name type="scientific">Staphylococcus kloosii</name>
    <dbReference type="NCBI Taxonomy" id="29384"/>
    <lineage>
        <taxon>Bacteria</taxon>
        <taxon>Bacillati</taxon>
        <taxon>Bacillota</taxon>
        <taxon>Bacilli</taxon>
        <taxon>Bacillales</taxon>
        <taxon>Staphylococcaceae</taxon>
        <taxon>Staphylococcus</taxon>
    </lineage>
</organism>
<protein>
    <submittedName>
        <fullName evidence="1">Uncharacterized protein</fullName>
    </submittedName>
</protein>